<dbReference type="GO" id="GO:0032259">
    <property type="term" value="P:methylation"/>
    <property type="evidence" value="ECO:0007669"/>
    <property type="project" value="UniProtKB-KW"/>
</dbReference>
<dbReference type="HAMAP" id="MF_00008">
    <property type="entry name" value="Thymidy_synth_bact"/>
    <property type="match status" value="1"/>
</dbReference>
<accession>A0A5J6VLV3</accession>
<dbReference type="EMBL" id="MN448297">
    <property type="protein sequence ID" value="QFG75040.1"/>
    <property type="molecule type" value="Genomic_DNA"/>
</dbReference>
<dbReference type="PROSITE" id="PS00091">
    <property type="entry name" value="THYMIDYLATE_SYNTHASE"/>
    <property type="match status" value="1"/>
</dbReference>
<evidence type="ECO:0000256" key="2">
    <source>
        <dbReference type="ARBA" id="ARBA00022603"/>
    </source>
</evidence>
<keyword evidence="2" id="KW-0489">Methyltransferase</keyword>
<dbReference type="EC" id="2.1.1.45" evidence="1"/>
<dbReference type="SUPFAM" id="SSF55831">
    <property type="entry name" value="Thymidylate synthase/dCMP hydroxymethylase"/>
    <property type="match status" value="1"/>
</dbReference>
<keyword evidence="3" id="KW-0808">Transferase</keyword>
<evidence type="ECO:0000256" key="5">
    <source>
        <dbReference type="PROSITE-ProRule" id="PRU10016"/>
    </source>
</evidence>
<dbReference type="CDD" id="cd00351">
    <property type="entry name" value="TS_Pyrimidine_HMase"/>
    <property type="match status" value="1"/>
</dbReference>
<dbReference type="GO" id="GO:0006231">
    <property type="term" value="P:dTMP biosynthetic process"/>
    <property type="evidence" value="ECO:0007669"/>
    <property type="project" value="InterPro"/>
</dbReference>
<dbReference type="InterPro" id="IPR000398">
    <property type="entry name" value="Thymidylate_synthase"/>
</dbReference>
<dbReference type="InterPro" id="IPR023451">
    <property type="entry name" value="Thymidate_synth/dCMP_Mease_dom"/>
</dbReference>
<evidence type="ECO:0000256" key="1">
    <source>
        <dbReference type="ARBA" id="ARBA00011947"/>
    </source>
</evidence>
<dbReference type="PANTHER" id="PTHR11548:SF2">
    <property type="entry name" value="THYMIDYLATE SYNTHASE"/>
    <property type="match status" value="1"/>
</dbReference>
<reference evidence="7" key="1">
    <citation type="journal article" date="2019" name="Philos. Trans. R. Soc. Lond., B, Biol. Sci.">
        <title>Targeted metagenomic recovery of four divergent viruses reveals shared and distinctive characteristics of giant viruses of marine eukaryotes.</title>
        <authorList>
            <person name="Needham D.M."/>
            <person name="Poirier C."/>
            <person name="Hehenberger E."/>
            <person name="Jimenez V."/>
            <person name="Swalwell J.E."/>
            <person name="Santoro A.E."/>
            <person name="Worden A.Z."/>
        </authorList>
    </citation>
    <scope>NUCLEOTIDE SEQUENCE</scope>
    <source>
        <strain evidence="7">OPacV-421</strain>
    </source>
</reference>
<dbReference type="Gene3D" id="3.30.572.10">
    <property type="entry name" value="Thymidylate synthase/dCMP hydroxymethylase domain"/>
    <property type="match status" value="1"/>
</dbReference>
<protein>
    <recommendedName>
        <fullName evidence="1">thymidylate synthase</fullName>
        <ecNumber evidence="1">2.1.1.45</ecNumber>
    </recommendedName>
</protein>
<dbReference type="InterPro" id="IPR036926">
    <property type="entry name" value="Thymidate_synth/dCMP_Mease_sf"/>
</dbReference>
<dbReference type="PANTHER" id="PTHR11548">
    <property type="entry name" value="THYMIDYLATE SYNTHASE 1"/>
    <property type="match status" value="1"/>
</dbReference>
<sequence>MAKIIHEETQYINLINTILNQPDFEKGRNGEVKSIFGYMMKFDLQNNCLPLLTTKKVAIKTCLKELLWFIHGKTDNRLLKKQNVHIWDANGSKEFLTSRNLNYREDDLGPVYGHQWRFFNAPYVDCETDYSNQGVDQLADIIRQLKNVSTRKSRRLIMSAWNPQQIDKMALPPCHVLAQFNVSGEDKLDCALYQRSGDVGLGVPFNIASYALLTHLIATHCGLKANSFTHFLGNAHIYKDHIEPLSKQVSREPYVFPTIHINKKEHIEDYKVDDFNISNYVCHDKLPMKMSA</sequence>
<proteinExistence type="inferred from homology"/>
<evidence type="ECO:0000256" key="3">
    <source>
        <dbReference type="ARBA" id="ARBA00022679"/>
    </source>
</evidence>
<evidence type="ECO:0000313" key="7">
    <source>
        <dbReference type="EMBL" id="QFG75040.1"/>
    </source>
</evidence>
<feature type="domain" description="Thymidylate synthase/dCMP hydroxymethylase" evidence="6">
    <location>
        <begin position="10"/>
        <end position="291"/>
    </location>
</feature>
<feature type="active site" evidence="5">
    <location>
        <position position="174"/>
    </location>
</feature>
<dbReference type="NCBIfam" id="TIGR03284">
    <property type="entry name" value="thym_sym"/>
    <property type="match status" value="1"/>
</dbReference>
<evidence type="ECO:0000259" key="6">
    <source>
        <dbReference type="Pfam" id="PF00303"/>
    </source>
</evidence>
<dbReference type="GO" id="GO:0004799">
    <property type="term" value="F:thymidylate synthase activity"/>
    <property type="evidence" value="ECO:0007669"/>
    <property type="project" value="UniProtKB-EC"/>
</dbReference>
<dbReference type="FunFam" id="3.30.572.10:FF:000013">
    <property type="entry name" value="Thymidylate synthase"/>
    <property type="match status" value="1"/>
</dbReference>
<evidence type="ECO:0000256" key="4">
    <source>
        <dbReference type="ARBA" id="ARBA00022727"/>
    </source>
</evidence>
<dbReference type="InterPro" id="IPR020940">
    <property type="entry name" value="Thymidylate_synthase_AS"/>
</dbReference>
<dbReference type="InterPro" id="IPR045097">
    <property type="entry name" value="Thymidate_synth/dCMP_Mease"/>
</dbReference>
<keyword evidence="4" id="KW-0545">Nucleotide biosynthesis</keyword>
<dbReference type="Pfam" id="PF00303">
    <property type="entry name" value="Thymidylat_synt"/>
    <property type="match status" value="1"/>
</dbReference>
<dbReference type="PRINTS" id="PR00108">
    <property type="entry name" value="THYMDSNTHASE"/>
</dbReference>
<organism evidence="7">
    <name type="scientific">Megaviridae environmental sample</name>
    <dbReference type="NCBI Taxonomy" id="1737588"/>
    <lineage>
        <taxon>Viruses</taxon>
        <taxon>Varidnaviria</taxon>
        <taxon>Bamfordvirae</taxon>
        <taxon>Nucleocytoviricota</taxon>
        <taxon>Megaviricetes</taxon>
        <taxon>Imitervirales</taxon>
        <taxon>Mimiviridae</taxon>
        <taxon>environmental samples</taxon>
    </lineage>
</organism>
<name>A0A5J6VLV3_9VIRU</name>